<proteinExistence type="evidence at protein level"/>
<dbReference type="STRING" id="65393.PCC7424_0612"/>
<keyword evidence="1" id="KW-0547">Nucleotide-binding</keyword>
<dbReference type="eggNOG" id="COG0189">
    <property type="taxonomic scope" value="Bacteria"/>
</dbReference>
<reference evidence="5" key="2">
    <citation type="journal article" date="2022" name="ACS Chem. Biol.">
        <title>Structure and Function of the beta-Asp-Arg Polymerase Cyanophycin Synthetase 2.</title>
        <authorList>
            <person name="Sharon I."/>
            <person name="Grogg M."/>
            <person name="Hilvert D."/>
            <person name="Schmeing T.M."/>
        </authorList>
    </citation>
    <scope>X-RAY CRYSTALLOGRAPHY (3.00 ANGSTROMS)</scope>
</reference>
<keyword evidence="4" id="KW-1185">Reference proteome</keyword>
<dbReference type="OrthoDB" id="9803907at2"/>
<organism evidence="3 4">
    <name type="scientific">Gloeothece citriformis (strain PCC 7424)</name>
    <name type="common">Cyanothece sp. (strain PCC 7424)</name>
    <dbReference type="NCBI Taxonomy" id="65393"/>
    <lineage>
        <taxon>Bacteria</taxon>
        <taxon>Bacillati</taxon>
        <taxon>Cyanobacteriota</taxon>
        <taxon>Cyanophyceae</taxon>
        <taxon>Oscillatoriophycideae</taxon>
        <taxon>Chroococcales</taxon>
        <taxon>Aphanothecaceae</taxon>
        <taxon>Gloeothece</taxon>
        <taxon>Gloeothece citriformis</taxon>
    </lineage>
</organism>
<dbReference type="HOGENOM" id="CLU_016806_0_0_3"/>
<dbReference type="PANTHER" id="PTHR21621">
    <property type="entry name" value="RIBOSOMAL PROTEIN S6 MODIFICATION PROTEIN"/>
    <property type="match status" value="1"/>
</dbReference>
<dbReference type="GO" id="GO:0004363">
    <property type="term" value="F:glutathione synthase activity"/>
    <property type="evidence" value="ECO:0007669"/>
    <property type="project" value="UniProtKB-EC"/>
</dbReference>
<dbReference type="EMBL" id="CP001291">
    <property type="protein sequence ID" value="ACK69073.1"/>
    <property type="molecule type" value="Genomic_DNA"/>
</dbReference>
<dbReference type="PROSITE" id="PS50975">
    <property type="entry name" value="ATP_GRASP"/>
    <property type="match status" value="1"/>
</dbReference>
<dbReference type="GO" id="GO:0005524">
    <property type="term" value="F:ATP binding"/>
    <property type="evidence" value="ECO:0007669"/>
    <property type="project" value="UniProtKB-UniRule"/>
</dbReference>
<evidence type="ECO:0000259" key="2">
    <source>
        <dbReference type="PROSITE" id="PS50975"/>
    </source>
</evidence>
<evidence type="ECO:0000256" key="1">
    <source>
        <dbReference type="PROSITE-ProRule" id="PRU00409"/>
    </source>
</evidence>
<dbReference type="InterPro" id="IPR005479">
    <property type="entry name" value="CPAse_ATP-bd"/>
</dbReference>
<dbReference type="KEGG" id="cyc:PCC7424_0612"/>
<dbReference type="GO" id="GO:0009432">
    <property type="term" value="P:SOS response"/>
    <property type="evidence" value="ECO:0007669"/>
    <property type="project" value="TreeGrafter"/>
</dbReference>
<dbReference type="GO" id="GO:0046872">
    <property type="term" value="F:metal ion binding"/>
    <property type="evidence" value="ECO:0007669"/>
    <property type="project" value="InterPro"/>
</dbReference>
<keyword evidence="3" id="KW-0436">Ligase</keyword>
<dbReference type="SMR" id="B7KEP8"/>
<dbReference type="Proteomes" id="UP000002384">
    <property type="component" value="Chromosome"/>
</dbReference>
<keyword evidence="1" id="KW-0067">ATP-binding</keyword>
<protein>
    <submittedName>
        <fullName evidence="3">Glutathione synthase</fullName>
        <ecNumber evidence="3">6.3.2.3</ecNumber>
    </submittedName>
</protein>
<keyword evidence="5" id="KW-0002">3D-structure</keyword>
<dbReference type="Pfam" id="PF02786">
    <property type="entry name" value="CPSase_L_D2"/>
    <property type="match status" value="1"/>
</dbReference>
<accession>B7KEP8</accession>
<dbReference type="PDB" id="7TA5">
    <property type="method" value="X-ray"/>
    <property type="resolution" value="3.00 A"/>
    <property type="chains" value="A=1-622"/>
</dbReference>
<sequence length="622" mass="70768">MSKSDYDSFYLSHFKYFLGPNPYLNTGALVFDFSISAPSKVLPLEDYHQEISQRFPQLESYPLTSYGELFAQTVAEVNQLEMDLHLNLYSIKDERIAVQSLDYQTSIEVVDLVWDWWEAITKDQRFNYQFRLKKAQETFRFSPYGGPSSYALIESAYKRKIPTFYLPEERLTQYGYGKYQIRGVSTTFNSDSHVDLDFTTVKDDCKGFLANCGFPVPQGYVVYSLREALNSAEDLGYPVVVKPVIGHKGIGVTANIENDKELEFAYDRAVDASPNQRGQIIVEKYIPGADFRLLCVGGKFVAALERRPSYVIGDGRSTIYDLIEDENESPARQDTPTSALSPILIDKSLENYLEQQGLSLDSILERDRLVYLRKVANISAGGVSINVTPTIHPDNIILAEEIAQYFHIVCFGIDVISTDLSRSWKEGDFGIIEINAAPGIFMHLKPAIGDSIDVPGKILDYLFVSESTSRMPIITFNYLPKQTLLEIVNLVLQSHPHWTVGSICQDGMWINKSPKPLPKDYNTGVLTLLRHPKLDLLIAEYSQDIFETEGMLYEGSDLIILDEPTETEKILARDLRKEGILITKQENQVLIQRAEEQENYQLDELTSLSNLYEKQIYHLFER</sequence>
<dbReference type="SUPFAM" id="SSF56059">
    <property type="entry name" value="Glutathione synthetase ATP-binding domain-like"/>
    <property type="match status" value="1"/>
</dbReference>
<dbReference type="InterPro" id="IPR011761">
    <property type="entry name" value="ATP-grasp"/>
</dbReference>
<evidence type="ECO:0007829" key="5">
    <source>
        <dbReference type="PDB" id="7TA5"/>
    </source>
</evidence>
<evidence type="ECO:0000313" key="4">
    <source>
        <dbReference type="Proteomes" id="UP000002384"/>
    </source>
</evidence>
<dbReference type="AlphaFoldDB" id="B7KEP8"/>
<dbReference type="PANTHER" id="PTHR21621:SF0">
    <property type="entry name" value="BETA-CITRYLGLUTAMATE SYNTHASE B-RELATED"/>
    <property type="match status" value="1"/>
</dbReference>
<dbReference type="RefSeq" id="WP_012598020.1">
    <property type="nucleotide sequence ID" value="NC_011729.1"/>
</dbReference>
<gene>
    <name evidence="3" type="ordered locus">PCC7424_0612</name>
</gene>
<dbReference type="GO" id="GO:0005737">
    <property type="term" value="C:cytoplasm"/>
    <property type="evidence" value="ECO:0007669"/>
    <property type="project" value="TreeGrafter"/>
</dbReference>
<evidence type="ECO:0000313" key="3">
    <source>
        <dbReference type="EMBL" id="ACK69073.1"/>
    </source>
</evidence>
<dbReference type="EC" id="6.3.2.3" evidence="3"/>
<feature type="domain" description="ATP-grasp" evidence="2">
    <location>
        <begin position="206"/>
        <end position="463"/>
    </location>
</feature>
<name>B7KEP8_GLOC7</name>
<dbReference type="GO" id="GO:0018169">
    <property type="term" value="F:ribosomal S6-glutamic acid ligase activity"/>
    <property type="evidence" value="ECO:0007669"/>
    <property type="project" value="TreeGrafter"/>
</dbReference>
<reference evidence="4" key="1">
    <citation type="journal article" date="2011" name="MBio">
        <title>Novel metabolic attributes of the genus Cyanothece, comprising a group of unicellular nitrogen-fixing Cyanobacteria.</title>
        <authorList>
            <person name="Bandyopadhyay A."/>
            <person name="Elvitigala T."/>
            <person name="Welsh E."/>
            <person name="Stockel J."/>
            <person name="Liberton M."/>
            <person name="Min H."/>
            <person name="Sherman L.A."/>
            <person name="Pakrasi H.B."/>
        </authorList>
    </citation>
    <scope>NUCLEOTIDE SEQUENCE [LARGE SCALE GENOMIC DNA]</scope>
    <source>
        <strain evidence="4">PCC 7424</strain>
    </source>
</reference>
<dbReference type="Gene3D" id="3.30.470.20">
    <property type="entry name" value="ATP-grasp fold, B domain"/>
    <property type="match status" value="2"/>
</dbReference>